<sequence length="302" mass="31439">MKTRPTASRPTASRPTTMRLRLAVLAVVAVLVAPATAGPAQAKGSDEPTDAELAELHEAIGESEVEGVAWYTDEAAGEVVVIADSTVDGGDRNDVRRAAGDKIGALELQRTEGEFRTLQRSAPPGTTILGSGVRCTLGFNVRKGNMKYLITAGHCANKVPSWKVGIKNAQKIGPTVQSRFPGGDYALVRYDNRSVKRPGGYTPGNAFVGQAATRVGSTTGQHSGFVTATGVTVRFSGGDMVPNLIQADICAEPGDSGGPLFSGKRALGILSGGTGDCPSGGISFYQPIKPVLAAYGVQLYYK</sequence>
<proteinExistence type="inferred from homology"/>
<comment type="similarity">
    <text evidence="1">Belongs to the peptidase S1 family.</text>
</comment>
<keyword evidence="2" id="KW-0645">Protease</keyword>
<dbReference type="Proteomes" id="UP000540568">
    <property type="component" value="Unassembled WGS sequence"/>
</dbReference>
<protein>
    <submittedName>
        <fullName evidence="10">Streptogrisin B</fullName>
        <ecNumber evidence="10">3.4.21.81</ecNumber>
    </submittedName>
</protein>
<dbReference type="PRINTS" id="PR00861">
    <property type="entry name" value="ALYTICPTASE"/>
</dbReference>
<dbReference type="Pfam" id="PF00089">
    <property type="entry name" value="Trypsin"/>
    <property type="match status" value="1"/>
</dbReference>
<dbReference type="PIRSF" id="PIRSF001134">
    <property type="entry name" value="Streptogrisin"/>
    <property type="match status" value="1"/>
</dbReference>
<dbReference type="InterPro" id="IPR001316">
    <property type="entry name" value="Pept_S1A_streptogrisin"/>
</dbReference>
<name>A0A7W3J9I9_9MICO</name>
<evidence type="ECO:0000256" key="6">
    <source>
        <dbReference type="PIRSR" id="PIRSR001134-1"/>
    </source>
</evidence>
<dbReference type="InterPro" id="IPR009003">
    <property type="entry name" value="Peptidase_S1_PA"/>
</dbReference>
<evidence type="ECO:0000256" key="8">
    <source>
        <dbReference type="SAM" id="SignalP"/>
    </source>
</evidence>
<feature type="signal peptide" evidence="8">
    <location>
        <begin position="1"/>
        <end position="37"/>
    </location>
</feature>
<dbReference type="EMBL" id="JACGWV010000001">
    <property type="protein sequence ID" value="MBA8808773.1"/>
    <property type="molecule type" value="Genomic_DNA"/>
</dbReference>
<dbReference type="EC" id="3.4.21.81" evidence="10"/>
<dbReference type="GO" id="GO:0004252">
    <property type="term" value="F:serine-type endopeptidase activity"/>
    <property type="evidence" value="ECO:0007669"/>
    <property type="project" value="InterPro"/>
</dbReference>
<dbReference type="SUPFAM" id="SSF50494">
    <property type="entry name" value="Trypsin-like serine proteases"/>
    <property type="match status" value="1"/>
</dbReference>
<gene>
    <name evidence="10" type="ORF">FHX71_002715</name>
</gene>
<dbReference type="CDD" id="cd21112">
    <property type="entry name" value="alphaLP-like"/>
    <property type="match status" value="1"/>
</dbReference>
<dbReference type="Gene3D" id="2.40.10.10">
    <property type="entry name" value="Trypsin-like serine proteases"/>
    <property type="match status" value="2"/>
</dbReference>
<dbReference type="InterPro" id="IPR033116">
    <property type="entry name" value="TRYPSIN_SER"/>
</dbReference>
<evidence type="ECO:0000259" key="9">
    <source>
        <dbReference type="Pfam" id="PF00089"/>
    </source>
</evidence>
<feature type="domain" description="Peptidase S1" evidence="9">
    <location>
        <begin position="147"/>
        <end position="291"/>
    </location>
</feature>
<evidence type="ECO:0000256" key="5">
    <source>
        <dbReference type="ARBA" id="ARBA00023157"/>
    </source>
</evidence>
<evidence type="ECO:0000256" key="4">
    <source>
        <dbReference type="ARBA" id="ARBA00022825"/>
    </source>
</evidence>
<evidence type="ECO:0000256" key="2">
    <source>
        <dbReference type="ARBA" id="ARBA00022670"/>
    </source>
</evidence>
<dbReference type="GO" id="GO:0005576">
    <property type="term" value="C:extracellular region"/>
    <property type="evidence" value="ECO:0007669"/>
    <property type="project" value="InterPro"/>
</dbReference>
<dbReference type="PROSITE" id="PS00134">
    <property type="entry name" value="TRYPSIN_HIS"/>
    <property type="match status" value="1"/>
</dbReference>
<feature type="active site" description="Charge relay system" evidence="6">
    <location>
        <position position="184"/>
    </location>
</feature>
<keyword evidence="5 7" id="KW-1015">Disulfide bond</keyword>
<feature type="disulfide bond" evidence="7">
    <location>
        <begin position="250"/>
        <end position="277"/>
    </location>
</feature>
<dbReference type="InterPro" id="IPR018114">
    <property type="entry name" value="TRYPSIN_HIS"/>
</dbReference>
<dbReference type="PROSITE" id="PS00135">
    <property type="entry name" value="TRYPSIN_SER"/>
    <property type="match status" value="1"/>
</dbReference>
<evidence type="ECO:0000313" key="11">
    <source>
        <dbReference type="Proteomes" id="UP000540568"/>
    </source>
</evidence>
<keyword evidence="8" id="KW-0732">Signal</keyword>
<reference evidence="10 11" key="1">
    <citation type="submission" date="2020-07" db="EMBL/GenBank/DDBJ databases">
        <title>Sequencing the genomes of 1000 actinobacteria strains.</title>
        <authorList>
            <person name="Klenk H.-P."/>
        </authorList>
    </citation>
    <scope>NUCLEOTIDE SEQUENCE [LARGE SCALE GENOMIC DNA]</scope>
    <source>
        <strain evidence="10 11">DSM 44121</strain>
    </source>
</reference>
<dbReference type="RefSeq" id="WP_246402559.1">
    <property type="nucleotide sequence ID" value="NZ_BAAATF010000003.1"/>
</dbReference>
<evidence type="ECO:0000313" key="10">
    <source>
        <dbReference type="EMBL" id="MBA8808773.1"/>
    </source>
</evidence>
<dbReference type="AlphaFoldDB" id="A0A7W3J9I9"/>
<keyword evidence="11" id="KW-1185">Reference proteome</keyword>
<dbReference type="GO" id="GO:0006508">
    <property type="term" value="P:proteolysis"/>
    <property type="evidence" value="ECO:0007669"/>
    <property type="project" value="UniProtKB-KW"/>
</dbReference>
<feature type="active site" description="Charge relay system" evidence="6">
    <location>
        <position position="256"/>
    </location>
</feature>
<comment type="caution">
    <text evidence="10">The sequence shown here is derived from an EMBL/GenBank/DDBJ whole genome shotgun (WGS) entry which is preliminary data.</text>
</comment>
<organism evidence="10 11">
    <name type="scientific">Promicromonospora sukumoe</name>
    <dbReference type="NCBI Taxonomy" id="88382"/>
    <lineage>
        <taxon>Bacteria</taxon>
        <taxon>Bacillati</taxon>
        <taxon>Actinomycetota</taxon>
        <taxon>Actinomycetes</taxon>
        <taxon>Micrococcales</taxon>
        <taxon>Promicromonosporaceae</taxon>
        <taxon>Promicromonospora</taxon>
    </lineage>
</organism>
<evidence type="ECO:0000256" key="1">
    <source>
        <dbReference type="ARBA" id="ARBA00007664"/>
    </source>
</evidence>
<feature type="active site" description="Charge relay system" evidence="6">
    <location>
        <position position="154"/>
    </location>
</feature>
<dbReference type="InterPro" id="IPR001254">
    <property type="entry name" value="Trypsin_dom"/>
</dbReference>
<evidence type="ECO:0000256" key="7">
    <source>
        <dbReference type="PIRSR" id="PIRSR001134-2"/>
    </source>
</evidence>
<keyword evidence="3 10" id="KW-0378">Hydrolase</keyword>
<dbReference type="InterPro" id="IPR043504">
    <property type="entry name" value="Peptidase_S1_PA_chymotrypsin"/>
</dbReference>
<accession>A0A7W3J9I9</accession>
<feature type="disulfide bond" evidence="7">
    <location>
        <begin position="135"/>
        <end position="155"/>
    </location>
</feature>
<keyword evidence="4" id="KW-0720">Serine protease</keyword>
<evidence type="ECO:0000256" key="3">
    <source>
        <dbReference type="ARBA" id="ARBA00022801"/>
    </source>
</evidence>
<feature type="chain" id="PRO_5039643166" evidence="8">
    <location>
        <begin position="38"/>
        <end position="302"/>
    </location>
</feature>